<sequence>MQASGLILHVRVTPNAGRDAIMGVESRDDGTSVLRVRVAAVPDKGKANAALMALLARALDVPKSSLSLVSGETGRIKALAVKGDADLLAARARALA</sequence>
<comment type="caution">
    <text evidence="3">The sequence shown here is derived from an EMBL/GenBank/DDBJ whole genome shotgun (WGS) entry which is preliminary data.</text>
</comment>
<dbReference type="GO" id="GO:0005737">
    <property type="term" value="C:cytoplasm"/>
    <property type="evidence" value="ECO:0007669"/>
    <property type="project" value="TreeGrafter"/>
</dbReference>
<dbReference type="RefSeq" id="WP_067451109.1">
    <property type="nucleotide sequence ID" value="NZ_LVVY01000060.1"/>
</dbReference>
<accession>A0A178I3G6</accession>
<dbReference type="Pfam" id="PF02594">
    <property type="entry name" value="DUF167"/>
    <property type="match status" value="1"/>
</dbReference>
<dbReference type="NCBIfam" id="TIGR00251">
    <property type="entry name" value="DUF167 family protein"/>
    <property type="match status" value="1"/>
</dbReference>
<dbReference type="STRING" id="1770058.A3840_02065"/>
<dbReference type="InterPro" id="IPR036591">
    <property type="entry name" value="YggU-like_sf"/>
</dbReference>
<dbReference type="OrthoDB" id="9801972at2"/>
<evidence type="ECO:0000256" key="2">
    <source>
        <dbReference type="HAMAP-Rule" id="MF_00634"/>
    </source>
</evidence>
<evidence type="ECO:0000313" key="3">
    <source>
        <dbReference type="EMBL" id="OAM80019.1"/>
    </source>
</evidence>
<keyword evidence="4" id="KW-1185">Reference proteome</keyword>
<proteinExistence type="inferred from homology"/>
<dbReference type="Gene3D" id="3.30.1200.10">
    <property type="entry name" value="YggU-like"/>
    <property type="match status" value="1"/>
</dbReference>
<reference evidence="3 4" key="1">
    <citation type="submission" date="2016-03" db="EMBL/GenBank/DDBJ databases">
        <title>Genome sequencing of Devosia sp. S37.</title>
        <authorList>
            <person name="Mohd Nor M."/>
        </authorList>
    </citation>
    <scope>NUCLEOTIDE SEQUENCE [LARGE SCALE GENOMIC DNA]</scope>
    <source>
        <strain evidence="3 4">S37</strain>
    </source>
</reference>
<dbReference type="PANTHER" id="PTHR13420">
    <property type="entry name" value="UPF0235 PROTEIN C15ORF40"/>
    <property type="match status" value="1"/>
</dbReference>
<dbReference type="SMART" id="SM01152">
    <property type="entry name" value="DUF167"/>
    <property type="match status" value="1"/>
</dbReference>
<dbReference type="Proteomes" id="UP000078389">
    <property type="component" value="Unassembled WGS sequence"/>
</dbReference>
<evidence type="ECO:0000313" key="4">
    <source>
        <dbReference type="Proteomes" id="UP000078389"/>
    </source>
</evidence>
<gene>
    <name evidence="3" type="ORF">A3840_02065</name>
</gene>
<dbReference type="AlphaFoldDB" id="A0A178I3G6"/>
<dbReference type="PANTHER" id="PTHR13420:SF7">
    <property type="entry name" value="UPF0235 PROTEIN C15ORF40"/>
    <property type="match status" value="1"/>
</dbReference>
<comment type="similarity">
    <text evidence="1 2">Belongs to the UPF0235 family.</text>
</comment>
<evidence type="ECO:0000256" key="1">
    <source>
        <dbReference type="ARBA" id="ARBA00010364"/>
    </source>
</evidence>
<dbReference type="HAMAP" id="MF_00634">
    <property type="entry name" value="UPF0235"/>
    <property type="match status" value="1"/>
</dbReference>
<dbReference type="InterPro" id="IPR003746">
    <property type="entry name" value="DUF167"/>
</dbReference>
<dbReference type="EMBL" id="LVVY01000060">
    <property type="protein sequence ID" value="OAM80019.1"/>
    <property type="molecule type" value="Genomic_DNA"/>
</dbReference>
<organism evidence="3 4">
    <name type="scientific">Devosia elaeis</name>
    <dbReference type="NCBI Taxonomy" id="1770058"/>
    <lineage>
        <taxon>Bacteria</taxon>
        <taxon>Pseudomonadati</taxon>
        <taxon>Pseudomonadota</taxon>
        <taxon>Alphaproteobacteria</taxon>
        <taxon>Hyphomicrobiales</taxon>
        <taxon>Devosiaceae</taxon>
        <taxon>Devosia</taxon>
    </lineage>
</organism>
<dbReference type="SUPFAM" id="SSF69786">
    <property type="entry name" value="YggU-like"/>
    <property type="match status" value="1"/>
</dbReference>
<protein>
    <recommendedName>
        <fullName evidence="2">UPF0235 protein A3840_02065</fullName>
    </recommendedName>
</protein>
<name>A0A178I3G6_9HYPH</name>